<keyword evidence="2" id="KW-1185">Reference proteome</keyword>
<dbReference type="HOGENOM" id="CLU_1632702_0_0_7"/>
<dbReference type="Proteomes" id="UP000035036">
    <property type="component" value="Chromosome"/>
</dbReference>
<organism evidence="1 2">
    <name type="scientific">Geoalkalibacter subterraneus</name>
    <dbReference type="NCBI Taxonomy" id="483547"/>
    <lineage>
        <taxon>Bacteria</taxon>
        <taxon>Pseudomonadati</taxon>
        <taxon>Thermodesulfobacteriota</taxon>
        <taxon>Desulfuromonadia</taxon>
        <taxon>Desulfuromonadales</taxon>
        <taxon>Geoalkalibacteraceae</taxon>
        <taxon>Geoalkalibacter</taxon>
    </lineage>
</organism>
<dbReference type="RefSeq" id="WP_040200613.1">
    <property type="nucleotide sequence ID" value="NZ_CP010311.1"/>
</dbReference>
<dbReference type="AlphaFoldDB" id="A0A0B5FHH3"/>
<gene>
    <name evidence="1" type="ORF">GSUB_10045</name>
</gene>
<dbReference type="OrthoDB" id="5401905at2"/>
<dbReference type="EMBL" id="CP010311">
    <property type="protein sequence ID" value="AJF06823.1"/>
    <property type="molecule type" value="Genomic_DNA"/>
</dbReference>
<reference evidence="1 2" key="1">
    <citation type="journal article" date="2015" name="Genome Announc.">
        <title>Genomes of Geoalkalibacter ferrihydriticus Z-0531T and Geoalkalibacter subterraneus Red1T, Two Haloalkaliphilic Metal-Reducing Deltaproteobacteria.</title>
        <authorList>
            <person name="Badalamenti J.P."/>
            <person name="Krajmalnik-Brown R."/>
            <person name="Torres C.I."/>
            <person name="Bond D.R."/>
        </authorList>
    </citation>
    <scope>NUCLEOTIDE SEQUENCE [LARGE SCALE GENOMIC DNA]</scope>
    <source>
        <strain evidence="1 2">Red1</strain>
    </source>
</reference>
<accession>A0A0B5FHH3</accession>
<name>A0A0B5FHH3_9BACT</name>
<dbReference type="STRING" id="483547.GSUB_10045"/>
<dbReference type="KEGG" id="gsb:GSUB_10045"/>
<sequence length="161" mass="17708">MGVRRTGDWDKARAKLTTGMGPRLATALRQATIRNALFLVREIQRGIRSQAPGGQAFVKLAESTIERKGSSKALIDTGFLVNAITQKIMTDKAFVGLLRGTVNKDGEDMVNIGAVMEYGATIKHPSGATIIIPARPFLHPVMEKYREQILQNYREAIRSAL</sequence>
<protein>
    <submittedName>
        <fullName evidence="1">Protein HK97 gp10 family protein</fullName>
    </submittedName>
</protein>
<proteinExistence type="predicted"/>
<evidence type="ECO:0000313" key="2">
    <source>
        <dbReference type="Proteomes" id="UP000035036"/>
    </source>
</evidence>
<evidence type="ECO:0000313" key="1">
    <source>
        <dbReference type="EMBL" id="AJF06823.1"/>
    </source>
</evidence>